<name>A0A419T7P8_9FIRM</name>
<feature type="domain" description="SLH" evidence="1">
    <location>
        <begin position="290"/>
        <end position="352"/>
    </location>
</feature>
<evidence type="ECO:0000313" key="2">
    <source>
        <dbReference type="EMBL" id="RKD33501.1"/>
    </source>
</evidence>
<evidence type="ECO:0000313" key="3">
    <source>
        <dbReference type="Proteomes" id="UP000284177"/>
    </source>
</evidence>
<dbReference type="InterPro" id="IPR051465">
    <property type="entry name" value="Cell_Envelope_Struct_Comp"/>
</dbReference>
<dbReference type="PROSITE" id="PS51272">
    <property type="entry name" value="SLH"/>
    <property type="match status" value="3"/>
</dbReference>
<comment type="caution">
    <text evidence="2">The sequence shown here is derived from an EMBL/GenBank/DDBJ whole genome shotgun (WGS) entry which is preliminary data.</text>
</comment>
<organism evidence="2 3">
    <name type="scientific">Thermohalobacter berrensis</name>
    <dbReference type="NCBI Taxonomy" id="99594"/>
    <lineage>
        <taxon>Bacteria</taxon>
        <taxon>Bacillati</taxon>
        <taxon>Bacillota</taxon>
        <taxon>Tissierellia</taxon>
        <taxon>Tissierellales</taxon>
        <taxon>Thermohalobacteraceae</taxon>
        <taxon>Thermohalobacter</taxon>
    </lineage>
</organism>
<dbReference type="PANTHER" id="PTHR43308">
    <property type="entry name" value="OUTER MEMBRANE PROTEIN ALPHA-RELATED"/>
    <property type="match status" value="1"/>
</dbReference>
<evidence type="ECO:0000259" key="1">
    <source>
        <dbReference type="PROSITE" id="PS51272"/>
    </source>
</evidence>
<dbReference type="RefSeq" id="WP_120167654.1">
    <property type="nucleotide sequence ID" value="NZ_MCIB01000005.1"/>
</dbReference>
<sequence>MHKVITLLIAITLLLQPLFIYAQINNAGFEGGIHKNEMDNKDTKKYKEVIFLTGEPILLEGTVEMDIDDDTLEYEYELTNSDGTVTLEREIELERIIEEDSKQRQVVEVNNITDYDEEITITDGDEETIYTLVDYQFHNSTIDDKQPVIDFYKGDWLGTKTYSINENEGQVTVEITGNIYGYGQYWGATETQKIHKDINYSFDTDDSSIEWYGYADIDVSFNRTKEMEYFKNLPYQTSFRDGYTLTEQEETIMKYSYNLPVINNGEVEEQIRNQGEGVERFETLPTRKKLYIPRYQDIKGHWAEWDIKRLAGLKVVDGSVKFYGPGLHTKRIDFAKWIVKAMNLIEEEQVERSYVKPEAKPEFFKDIPREHPDYDYIRAIKEKGIMNGVGDNKFLPEGNLTRAQAITIVIRTLGLERLAPNLPFNTRFKDDQDIPLWAKKAIYVADQIGLAEGTPEGYIYPNEYMTKAEAAAFLNRFITYLQENLKKDYRENILNF</sequence>
<reference evidence="2 3" key="1">
    <citation type="submission" date="2016-08" db="EMBL/GenBank/DDBJ databases">
        <title>Novel Firmicutes and Novel Genomes.</title>
        <authorList>
            <person name="Poppleton D.I."/>
            <person name="Gribaldo S."/>
        </authorList>
    </citation>
    <scope>NUCLEOTIDE SEQUENCE [LARGE SCALE GENOMIC DNA]</scope>
    <source>
        <strain evidence="2 3">CTT3</strain>
    </source>
</reference>
<protein>
    <submittedName>
        <fullName evidence="2">S-layer protein</fullName>
    </submittedName>
</protein>
<feature type="domain" description="SLH" evidence="1">
    <location>
        <begin position="425"/>
        <end position="488"/>
    </location>
</feature>
<dbReference type="EMBL" id="MCIB01000005">
    <property type="protein sequence ID" value="RKD33501.1"/>
    <property type="molecule type" value="Genomic_DNA"/>
</dbReference>
<keyword evidence="3" id="KW-1185">Reference proteome</keyword>
<dbReference type="OrthoDB" id="2985276at2"/>
<dbReference type="Proteomes" id="UP000284177">
    <property type="component" value="Unassembled WGS sequence"/>
</dbReference>
<dbReference type="PANTHER" id="PTHR43308:SF5">
    <property type="entry name" value="S-LAYER PROTEIN _ PEPTIDOGLYCAN ENDO-BETA-N-ACETYLGLUCOSAMINIDASE"/>
    <property type="match status" value="1"/>
</dbReference>
<feature type="domain" description="SLH" evidence="1">
    <location>
        <begin position="360"/>
        <end position="423"/>
    </location>
</feature>
<proteinExistence type="predicted"/>
<accession>A0A419T7P8</accession>
<dbReference type="InterPro" id="IPR001119">
    <property type="entry name" value="SLH_dom"/>
</dbReference>
<gene>
    <name evidence="2" type="ORF">BET03_08935</name>
</gene>
<dbReference type="AlphaFoldDB" id="A0A419T7P8"/>
<dbReference type="Pfam" id="PF00395">
    <property type="entry name" value="SLH"/>
    <property type="match status" value="2"/>
</dbReference>